<evidence type="ECO:0000313" key="10">
    <source>
        <dbReference type="EMBL" id="MFB9211124.1"/>
    </source>
</evidence>
<evidence type="ECO:0000256" key="5">
    <source>
        <dbReference type="ARBA" id="ARBA00023136"/>
    </source>
</evidence>
<evidence type="ECO:0000256" key="6">
    <source>
        <dbReference type="SAM" id="Coils"/>
    </source>
</evidence>
<protein>
    <submittedName>
        <fullName evidence="10">Wzz/FepE/Etk N-terminal domain-containing protein</fullName>
    </submittedName>
</protein>
<keyword evidence="6" id="KW-0175">Coiled coil</keyword>
<evidence type="ECO:0000259" key="9">
    <source>
        <dbReference type="Pfam" id="PF13807"/>
    </source>
</evidence>
<dbReference type="PANTHER" id="PTHR32309:SF31">
    <property type="entry name" value="CAPSULAR EXOPOLYSACCHARIDE FAMILY"/>
    <property type="match status" value="1"/>
</dbReference>
<dbReference type="Proteomes" id="UP001589654">
    <property type="component" value="Unassembled WGS sequence"/>
</dbReference>
<sequence length="376" mass="41810">MNNTQNQNTPNNDDEIDLLALAKTVWNKRKLVFRIVGLFIVLGLLVALLSPKEYTASSTYIPQTSEGGKAGGSLGGLASLAGINLGGVSSGSEIPPSLYPKIVNSIPFKMEMLKAPLKFEGIDQEITYQEFYEDYYSPGVLSYIKKLTIGLPGLIIGSIKGDQKEVIKGEGKEKIISITEEQLEHFKRMEGQITISFNDEEGFVQLSTTMPEPLASAQLAKYAESLLQKEVIAYKIQNAREQLKFTQERYQEKKEEFEAIQAHLARFRDQNQNIASSVARNQLEKLEAEYNLAFGVYSELAKQLENAKLQVSKDTPIFSVIQPVTVPAEKSAPKRPLILVIFTILGVVIALGAVFGREYLQNVKEEWNNETLNVNG</sequence>
<dbReference type="EMBL" id="JBHMEW010000042">
    <property type="protein sequence ID" value="MFB9211124.1"/>
    <property type="molecule type" value="Genomic_DNA"/>
</dbReference>
<dbReference type="RefSeq" id="WP_290246542.1">
    <property type="nucleotide sequence ID" value="NZ_JAUFQT010000001.1"/>
</dbReference>
<keyword evidence="4 7" id="KW-1133">Transmembrane helix</keyword>
<dbReference type="InterPro" id="IPR003856">
    <property type="entry name" value="LPS_length_determ_N"/>
</dbReference>
<reference evidence="10 11" key="1">
    <citation type="submission" date="2024-09" db="EMBL/GenBank/DDBJ databases">
        <authorList>
            <person name="Sun Q."/>
            <person name="Mori K."/>
        </authorList>
    </citation>
    <scope>NUCLEOTIDE SEQUENCE [LARGE SCALE GENOMIC DNA]</scope>
    <source>
        <strain evidence="10 11">CECT 7682</strain>
    </source>
</reference>
<dbReference type="PANTHER" id="PTHR32309">
    <property type="entry name" value="TYROSINE-PROTEIN KINASE"/>
    <property type="match status" value="1"/>
</dbReference>
<evidence type="ECO:0000259" key="8">
    <source>
        <dbReference type="Pfam" id="PF02706"/>
    </source>
</evidence>
<proteinExistence type="predicted"/>
<comment type="caution">
    <text evidence="10">The sequence shown here is derived from an EMBL/GenBank/DDBJ whole genome shotgun (WGS) entry which is preliminary data.</text>
</comment>
<evidence type="ECO:0000313" key="11">
    <source>
        <dbReference type="Proteomes" id="UP001589654"/>
    </source>
</evidence>
<feature type="transmembrane region" description="Helical" evidence="7">
    <location>
        <begin position="31"/>
        <end position="49"/>
    </location>
</feature>
<evidence type="ECO:0000256" key="1">
    <source>
        <dbReference type="ARBA" id="ARBA00004651"/>
    </source>
</evidence>
<dbReference type="InterPro" id="IPR050445">
    <property type="entry name" value="Bact_polysacc_biosynth/exp"/>
</dbReference>
<evidence type="ECO:0000256" key="3">
    <source>
        <dbReference type="ARBA" id="ARBA00022692"/>
    </source>
</evidence>
<evidence type="ECO:0000256" key="2">
    <source>
        <dbReference type="ARBA" id="ARBA00022475"/>
    </source>
</evidence>
<keyword evidence="3 7" id="KW-0812">Transmembrane</keyword>
<feature type="coiled-coil region" evidence="6">
    <location>
        <begin position="236"/>
        <end position="270"/>
    </location>
</feature>
<evidence type="ECO:0000256" key="7">
    <source>
        <dbReference type="SAM" id="Phobius"/>
    </source>
</evidence>
<feature type="domain" description="Tyrosine-protein kinase G-rich" evidence="9">
    <location>
        <begin position="283"/>
        <end position="358"/>
    </location>
</feature>
<accession>A0ABV5J596</accession>
<keyword evidence="2" id="KW-1003">Cell membrane</keyword>
<evidence type="ECO:0000256" key="4">
    <source>
        <dbReference type="ARBA" id="ARBA00022989"/>
    </source>
</evidence>
<gene>
    <name evidence="10" type="ORF">ACFFUR_04845</name>
</gene>
<feature type="transmembrane region" description="Helical" evidence="7">
    <location>
        <begin position="337"/>
        <end position="356"/>
    </location>
</feature>
<keyword evidence="11" id="KW-1185">Reference proteome</keyword>
<feature type="domain" description="Polysaccharide chain length determinant N-terminal" evidence="8">
    <location>
        <begin position="14"/>
        <end position="64"/>
    </location>
</feature>
<keyword evidence="5 7" id="KW-0472">Membrane</keyword>
<dbReference type="Pfam" id="PF13807">
    <property type="entry name" value="GNVR"/>
    <property type="match status" value="1"/>
</dbReference>
<organism evidence="10 11">
    <name type="scientific">Echinicola jeungdonensis</name>
    <dbReference type="NCBI Taxonomy" id="709343"/>
    <lineage>
        <taxon>Bacteria</taxon>
        <taxon>Pseudomonadati</taxon>
        <taxon>Bacteroidota</taxon>
        <taxon>Cytophagia</taxon>
        <taxon>Cytophagales</taxon>
        <taxon>Cyclobacteriaceae</taxon>
        <taxon>Echinicola</taxon>
    </lineage>
</organism>
<dbReference type="Pfam" id="PF02706">
    <property type="entry name" value="Wzz"/>
    <property type="match status" value="1"/>
</dbReference>
<name>A0ABV5J596_9BACT</name>
<dbReference type="InterPro" id="IPR032807">
    <property type="entry name" value="GNVR"/>
</dbReference>
<comment type="subcellular location">
    <subcellularLocation>
        <location evidence="1">Cell membrane</location>
        <topology evidence="1">Multi-pass membrane protein</topology>
    </subcellularLocation>
</comment>